<evidence type="ECO:0000313" key="2">
    <source>
        <dbReference type="EMBL" id="KAJ1718494.1"/>
    </source>
</evidence>
<accession>A0A9W8CMJ3</accession>
<protein>
    <submittedName>
        <fullName evidence="2">Uncharacterized protein</fullName>
    </submittedName>
</protein>
<dbReference type="Proteomes" id="UP001143981">
    <property type="component" value="Unassembled WGS sequence"/>
</dbReference>
<reference evidence="2" key="1">
    <citation type="submission" date="2022-07" db="EMBL/GenBank/DDBJ databases">
        <title>Phylogenomic reconstructions and comparative analyses of Kickxellomycotina fungi.</title>
        <authorList>
            <person name="Reynolds N.K."/>
            <person name="Stajich J.E."/>
            <person name="Barry K."/>
            <person name="Grigoriev I.V."/>
            <person name="Crous P."/>
            <person name="Smith M.E."/>
        </authorList>
    </citation>
    <scope>NUCLEOTIDE SEQUENCE</scope>
    <source>
        <strain evidence="2">BCRC 34381</strain>
    </source>
</reference>
<keyword evidence="3" id="KW-1185">Reference proteome</keyword>
<feature type="compositionally biased region" description="Polar residues" evidence="1">
    <location>
        <begin position="24"/>
        <end position="33"/>
    </location>
</feature>
<organism evidence="2 3">
    <name type="scientific">Coemansia biformis</name>
    <dbReference type="NCBI Taxonomy" id="1286918"/>
    <lineage>
        <taxon>Eukaryota</taxon>
        <taxon>Fungi</taxon>
        <taxon>Fungi incertae sedis</taxon>
        <taxon>Zoopagomycota</taxon>
        <taxon>Kickxellomycotina</taxon>
        <taxon>Kickxellomycetes</taxon>
        <taxon>Kickxellales</taxon>
        <taxon>Kickxellaceae</taxon>
        <taxon>Coemansia</taxon>
    </lineage>
</organism>
<feature type="non-terminal residue" evidence="2">
    <location>
        <position position="156"/>
    </location>
</feature>
<evidence type="ECO:0000313" key="3">
    <source>
        <dbReference type="Proteomes" id="UP001143981"/>
    </source>
</evidence>
<gene>
    <name evidence="2" type="ORF">LPJ61_006599</name>
</gene>
<dbReference type="AlphaFoldDB" id="A0A9W8CMJ3"/>
<evidence type="ECO:0000256" key="1">
    <source>
        <dbReference type="SAM" id="MobiDB-lite"/>
    </source>
</evidence>
<sequence>MVHPDNSWPKFLKRMSATIGDGIGQQSNATPATRQERPPVLPPRQVQQLYQPHQQMAIAASSASLPTGLQDITLDLGRGQQSFDGSAYPSELHTIDEAPRRSSYDSALRGPGVAAAPAVIDDRPPTTERVAEFRLEIPDGVRNMTQHPGDVIVGSV</sequence>
<dbReference type="EMBL" id="JANBOI010003408">
    <property type="protein sequence ID" value="KAJ1718494.1"/>
    <property type="molecule type" value="Genomic_DNA"/>
</dbReference>
<name>A0A9W8CMJ3_9FUNG</name>
<feature type="region of interest" description="Disordered" evidence="1">
    <location>
        <begin position="1"/>
        <end position="39"/>
    </location>
</feature>
<comment type="caution">
    <text evidence="2">The sequence shown here is derived from an EMBL/GenBank/DDBJ whole genome shotgun (WGS) entry which is preliminary data.</text>
</comment>
<proteinExistence type="predicted"/>